<dbReference type="EMBL" id="CP016619">
    <property type="protein sequence ID" value="ANY84209.1"/>
    <property type="molecule type" value="Genomic_DNA"/>
</dbReference>
<name>A0A1B2EW74_9HYPH</name>
<proteinExistence type="predicted"/>
<accession>A0A1B2EW74</accession>
<evidence type="ECO:0000313" key="1">
    <source>
        <dbReference type="EMBL" id="ANY84209.1"/>
    </source>
</evidence>
<dbReference type="KEGG" id="moc:BB934_38905"/>
<protein>
    <submittedName>
        <fullName evidence="1">Uncharacterized protein</fullName>
    </submittedName>
</protein>
<dbReference type="AlphaFoldDB" id="A0A1B2EW74"/>
<geneLocation type="plasmid" evidence="1">
    <name>unnamed2</name>
</geneLocation>
<keyword evidence="1" id="KW-0614">Plasmid</keyword>
<sequence length="138" mass="15558">MAAVDANIAKQMRAEFVTQRLLKFVTQWLLEFGTASLGEARWMASLTAHQGRDPATRAQVSLSQGWHELLGITCAISHSLANATMIIFPGIARSQSRAIWKETMPQEREKERKLNGSVAALNLAQRELRQERAERGWR</sequence>
<reference evidence="1" key="1">
    <citation type="submission" date="2016-07" db="EMBL/GenBank/DDBJ databases">
        <title>Microvirga ossetica sp. nov. a new species of rhizobia isolated from root nodules of the legume species Vicia alpestris Steven originated from North Ossetia region in the Caucasus.</title>
        <authorList>
            <person name="Safronova V.I."/>
            <person name="Kuznetsova I.G."/>
            <person name="Sazanova A.L."/>
            <person name="Belimov A."/>
            <person name="Andronov E."/>
            <person name="Osledkin Y.S."/>
            <person name="Onishchuk O.P."/>
            <person name="Kurchak O.N."/>
            <person name="Shaposhnikov A.I."/>
            <person name="Willems A."/>
            <person name="Tikhonovich I.A."/>
        </authorList>
    </citation>
    <scope>NUCLEOTIDE SEQUENCE [LARGE SCALE GENOMIC DNA]</scope>
    <source>
        <strain evidence="1">V5/3M</strain>
        <plasmid evidence="1">unnamed2</plasmid>
    </source>
</reference>
<gene>
    <name evidence="1" type="ORF">BB934_38905</name>
</gene>
<organism evidence="1">
    <name type="scientific">Microvirga ossetica</name>
    <dbReference type="NCBI Taxonomy" id="1882682"/>
    <lineage>
        <taxon>Bacteria</taxon>
        <taxon>Pseudomonadati</taxon>
        <taxon>Pseudomonadota</taxon>
        <taxon>Alphaproteobacteria</taxon>
        <taxon>Hyphomicrobiales</taxon>
        <taxon>Methylobacteriaceae</taxon>
        <taxon>Microvirga</taxon>
    </lineage>
</organism>